<dbReference type="Gene3D" id="1.10.150.240">
    <property type="entry name" value="Putative phosphatase, domain 2"/>
    <property type="match status" value="1"/>
</dbReference>
<dbReference type="PRINTS" id="PR00413">
    <property type="entry name" value="HADHALOGNASE"/>
</dbReference>
<protein>
    <submittedName>
        <fullName evidence="1">Pyrophosphatase PpaX</fullName>
        <ecNumber evidence="1">3.6.1.1</ecNumber>
    </submittedName>
</protein>
<dbReference type="SUPFAM" id="SSF56784">
    <property type="entry name" value="HAD-like"/>
    <property type="match status" value="1"/>
</dbReference>
<evidence type="ECO:0000313" key="1">
    <source>
        <dbReference type="EMBL" id="QKX51427.1"/>
    </source>
</evidence>
<dbReference type="CDD" id="cd02616">
    <property type="entry name" value="HAD_PPase"/>
    <property type="match status" value="1"/>
</dbReference>
<dbReference type="SFLD" id="SFLDS00003">
    <property type="entry name" value="Haloacid_Dehalogenase"/>
    <property type="match status" value="1"/>
</dbReference>
<accession>A0A7H8QBT7</accession>
<dbReference type="SFLD" id="SFLDG01135">
    <property type="entry name" value="C1.5.6:_HAD__Beta-PGM__Phospha"/>
    <property type="match status" value="1"/>
</dbReference>
<dbReference type="InterPro" id="IPR041492">
    <property type="entry name" value="HAD_2"/>
</dbReference>
<dbReference type="InterPro" id="IPR023198">
    <property type="entry name" value="PGP-like_dom2"/>
</dbReference>
<gene>
    <name evidence="1" type="primary">ppaX</name>
    <name evidence="1" type="ORF">HF394_13045</name>
</gene>
<dbReference type="FunFam" id="3.40.50.1000:FF:000022">
    <property type="entry name" value="Phosphoglycolate phosphatase"/>
    <property type="match status" value="1"/>
</dbReference>
<dbReference type="GO" id="GO:0005829">
    <property type="term" value="C:cytosol"/>
    <property type="evidence" value="ECO:0007669"/>
    <property type="project" value="TreeGrafter"/>
</dbReference>
<evidence type="ECO:0000313" key="2">
    <source>
        <dbReference type="Proteomes" id="UP000509222"/>
    </source>
</evidence>
<dbReference type="Pfam" id="PF13419">
    <property type="entry name" value="HAD_2"/>
    <property type="match status" value="1"/>
</dbReference>
<dbReference type="NCBIfam" id="TIGR01509">
    <property type="entry name" value="HAD-SF-IA-v3"/>
    <property type="match status" value="1"/>
</dbReference>
<dbReference type="GO" id="GO:0006281">
    <property type="term" value="P:DNA repair"/>
    <property type="evidence" value="ECO:0007669"/>
    <property type="project" value="TreeGrafter"/>
</dbReference>
<dbReference type="NCBIfam" id="TIGR01549">
    <property type="entry name" value="HAD-SF-IA-v1"/>
    <property type="match status" value="1"/>
</dbReference>
<dbReference type="InterPro" id="IPR023214">
    <property type="entry name" value="HAD_sf"/>
</dbReference>
<dbReference type="Gene3D" id="3.40.50.1000">
    <property type="entry name" value="HAD superfamily/HAD-like"/>
    <property type="match status" value="1"/>
</dbReference>
<dbReference type="EC" id="3.6.1.1" evidence="1"/>
<dbReference type="Proteomes" id="UP000509222">
    <property type="component" value="Chromosome"/>
</dbReference>
<dbReference type="RefSeq" id="WP_176294712.1">
    <property type="nucleotide sequence ID" value="NZ_CP051177.1"/>
</dbReference>
<dbReference type="PANTHER" id="PTHR43434">
    <property type="entry name" value="PHOSPHOGLYCOLATE PHOSPHATASE"/>
    <property type="match status" value="1"/>
</dbReference>
<proteinExistence type="predicted"/>
<reference evidence="2" key="2">
    <citation type="submission" date="2020-06" db="EMBL/GenBank/DDBJ databases">
        <title>Isolation of Planomicrobium glaciei.</title>
        <authorList>
            <person name="Malisova L."/>
            <person name="Safrankova R."/>
            <person name="Jakubu V."/>
            <person name="Spanelova P."/>
        </authorList>
    </citation>
    <scope>NUCLEOTIDE SEQUENCE [LARGE SCALE GENOMIC DNA]</scope>
    <source>
        <strain evidence="2">NRL-ATB46093</strain>
    </source>
</reference>
<dbReference type="InterPro" id="IPR050155">
    <property type="entry name" value="HAD-like_hydrolase_sf"/>
</dbReference>
<dbReference type="PANTHER" id="PTHR43434:SF26">
    <property type="entry name" value="PYROPHOSPHATASE PPAX"/>
    <property type="match status" value="1"/>
</dbReference>
<dbReference type="EMBL" id="CP051177">
    <property type="protein sequence ID" value="QKX51427.1"/>
    <property type="molecule type" value="Genomic_DNA"/>
</dbReference>
<keyword evidence="2" id="KW-1185">Reference proteome</keyword>
<dbReference type="InterPro" id="IPR036412">
    <property type="entry name" value="HAD-like_sf"/>
</dbReference>
<dbReference type="GO" id="GO:0008967">
    <property type="term" value="F:phosphoglycolate phosphatase activity"/>
    <property type="evidence" value="ECO:0007669"/>
    <property type="project" value="TreeGrafter"/>
</dbReference>
<sequence>MTKEINTLLFDFDGTLLDTNELIIQTFLSVLDEHFPGHFEREDVLHFIGPSLKQTFTAIAPERAEELMEQYRTVNKTLHDELVAEYDGVAETLRLLKSRGLKMAIVSTKRGAGIRHGLELMGIEGIFDVIVSLDEVKEPKPDPEPVLLALERLNASPEEALMIGDNSHDIEGGQNAGVRTAGVAWSIKGEAYLAGFGPDYMLQHIRDLLELTKEAVQ</sequence>
<dbReference type="SFLD" id="SFLDG01129">
    <property type="entry name" value="C1.5:_HAD__Beta-PGM__Phosphata"/>
    <property type="match status" value="1"/>
</dbReference>
<dbReference type="AlphaFoldDB" id="A0A7H8QBT7"/>
<dbReference type="InterPro" id="IPR006439">
    <property type="entry name" value="HAD-SF_hydro_IA"/>
</dbReference>
<organism evidence="1 2">
    <name type="scientific">Planococcus glaciei</name>
    <dbReference type="NCBI Taxonomy" id="459472"/>
    <lineage>
        <taxon>Bacteria</taxon>
        <taxon>Bacillati</taxon>
        <taxon>Bacillota</taxon>
        <taxon>Bacilli</taxon>
        <taxon>Bacillales</taxon>
        <taxon>Caryophanaceae</taxon>
        <taxon>Planococcus</taxon>
    </lineage>
</organism>
<dbReference type="NCBIfam" id="NF009804">
    <property type="entry name" value="PRK13288.1"/>
    <property type="match status" value="1"/>
</dbReference>
<name>A0A7H8QBT7_9BACL</name>
<reference evidence="1 2" key="1">
    <citation type="submission" date="2020-04" db="EMBL/GenBank/DDBJ databases">
        <authorList>
            <person name="Pajer P."/>
            <person name="Broz P."/>
        </authorList>
    </citation>
    <scope>NUCLEOTIDE SEQUENCE [LARGE SCALE GENOMIC DNA]</scope>
    <source>
        <strain evidence="2">NRL-ATB46093</strain>
    </source>
</reference>
<dbReference type="GO" id="GO:0004427">
    <property type="term" value="F:inorganic diphosphate phosphatase activity"/>
    <property type="evidence" value="ECO:0007669"/>
    <property type="project" value="UniProtKB-EC"/>
</dbReference>
<keyword evidence="1" id="KW-0378">Hydrolase</keyword>